<feature type="binding site" evidence="4">
    <location>
        <position position="127"/>
    </location>
    <ligand>
        <name>Mg(2+)</name>
        <dbReference type="ChEBI" id="CHEBI:18420"/>
    </ligand>
</feature>
<dbReference type="Proteomes" id="UP000269542">
    <property type="component" value="Chromosome"/>
</dbReference>
<dbReference type="EC" id="4.2.1.113" evidence="4"/>
<keyword evidence="1 4" id="KW-0479">Metal-binding</keyword>
<protein>
    <recommendedName>
        <fullName evidence="4">o-succinylbenzoate synthase</fullName>
        <shortName evidence="4">OSB synthase</shortName>
        <shortName evidence="4">OSBS</shortName>
        <ecNumber evidence="4">4.2.1.113</ecNumber>
    </recommendedName>
    <alternativeName>
        <fullName evidence="4">4-(2'-carboxyphenyl)-4-oxybutyric acid synthase</fullName>
    </alternativeName>
    <alternativeName>
        <fullName evidence="4">o-succinylbenzoic acid synthase</fullName>
    </alternativeName>
</protein>
<dbReference type="InterPro" id="IPR013342">
    <property type="entry name" value="Mandelate_racemase_C"/>
</dbReference>
<feature type="active site" description="Proton donor" evidence="4">
    <location>
        <position position="97"/>
    </location>
</feature>
<dbReference type="AlphaFoldDB" id="A0A448PFI5"/>
<keyword evidence="4" id="KW-0474">Menaquinone biosynthesis</keyword>
<comment type="catalytic activity">
    <reaction evidence="4">
        <text>(1R,6R)-6-hydroxy-2-succinyl-cyclohexa-2,4-diene-1-carboxylate = 2-succinylbenzoate + H2O</text>
        <dbReference type="Rhea" id="RHEA:10196"/>
        <dbReference type="ChEBI" id="CHEBI:15377"/>
        <dbReference type="ChEBI" id="CHEBI:18325"/>
        <dbReference type="ChEBI" id="CHEBI:58689"/>
        <dbReference type="EC" id="4.2.1.113"/>
    </reaction>
</comment>
<evidence type="ECO:0000256" key="2">
    <source>
        <dbReference type="ARBA" id="ARBA00022842"/>
    </source>
</evidence>
<dbReference type="GO" id="GO:0043748">
    <property type="term" value="F:O-succinylbenzoate synthase activity"/>
    <property type="evidence" value="ECO:0007669"/>
    <property type="project" value="UniProtKB-EC"/>
</dbReference>
<dbReference type="GO" id="GO:0000287">
    <property type="term" value="F:magnesium ion binding"/>
    <property type="evidence" value="ECO:0007669"/>
    <property type="project" value="UniProtKB-UniRule"/>
</dbReference>
<dbReference type="EMBL" id="LR134476">
    <property type="protein sequence ID" value="VEI13692.1"/>
    <property type="molecule type" value="Genomic_DNA"/>
</dbReference>
<dbReference type="GO" id="GO:0009234">
    <property type="term" value="P:menaquinone biosynthetic process"/>
    <property type="evidence" value="ECO:0007669"/>
    <property type="project" value="UniProtKB-UniRule"/>
</dbReference>
<keyword evidence="2 4" id="KW-0460">Magnesium</keyword>
<dbReference type="Gene3D" id="3.20.20.120">
    <property type="entry name" value="Enolase-like C-terminal domain"/>
    <property type="match status" value="1"/>
</dbReference>
<dbReference type="Pfam" id="PF18374">
    <property type="entry name" value="Enolase_like_N"/>
    <property type="match status" value="1"/>
</dbReference>
<dbReference type="SFLD" id="SFLDS00001">
    <property type="entry name" value="Enolase"/>
    <property type="match status" value="1"/>
</dbReference>
<dbReference type="UniPathway" id="UPA00079"/>
<accession>A0A448PFI5</accession>
<dbReference type="SFLD" id="SFLDF00009">
    <property type="entry name" value="o-succinylbenzoate_synthase"/>
    <property type="match status" value="1"/>
</dbReference>
<dbReference type="OrthoDB" id="3725747at2"/>
<dbReference type="InterPro" id="IPR029065">
    <property type="entry name" value="Enolase_C-like"/>
</dbReference>
<keyword evidence="3 4" id="KW-0456">Lyase</keyword>
<dbReference type="UniPathway" id="UPA01057">
    <property type="reaction ID" value="UER00165"/>
</dbReference>
<organism evidence="6 7">
    <name type="scientific">Trueperella bialowiezensis</name>
    <dbReference type="NCBI Taxonomy" id="312285"/>
    <lineage>
        <taxon>Bacteria</taxon>
        <taxon>Bacillati</taxon>
        <taxon>Actinomycetota</taxon>
        <taxon>Actinomycetes</taxon>
        <taxon>Actinomycetales</taxon>
        <taxon>Actinomycetaceae</taxon>
        <taxon>Trueperella</taxon>
    </lineage>
</organism>
<evidence type="ECO:0000313" key="7">
    <source>
        <dbReference type="Proteomes" id="UP000269542"/>
    </source>
</evidence>
<dbReference type="CDD" id="cd03320">
    <property type="entry name" value="OSBS"/>
    <property type="match status" value="1"/>
</dbReference>
<dbReference type="InterPro" id="IPR036849">
    <property type="entry name" value="Enolase-like_C_sf"/>
</dbReference>
<dbReference type="HAMAP" id="MF_00470">
    <property type="entry name" value="MenC_1"/>
    <property type="match status" value="1"/>
</dbReference>
<keyword evidence="6" id="KW-0413">Isomerase</keyword>
<dbReference type="SUPFAM" id="SSF51604">
    <property type="entry name" value="Enolase C-terminal domain-like"/>
    <property type="match status" value="1"/>
</dbReference>
<feature type="binding site" evidence="4">
    <location>
        <position position="155"/>
    </location>
    <ligand>
        <name>Mg(2+)</name>
        <dbReference type="ChEBI" id="CHEBI:18420"/>
    </ligand>
</feature>
<dbReference type="NCBIfam" id="NF002782">
    <property type="entry name" value="PRK02901.1"/>
    <property type="match status" value="1"/>
</dbReference>
<dbReference type="RefSeq" id="WP_126416770.1">
    <property type="nucleotide sequence ID" value="NZ_LR134476.1"/>
</dbReference>
<keyword evidence="7" id="KW-1185">Reference proteome</keyword>
<proteinExistence type="inferred from homology"/>
<feature type="domain" description="Mandelate racemase/muconate lactonizing enzyme C-terminal" evidence="5">
    <location>
        <begin position="78"/>
        <end position="174"/>
    </location>
</feature>
<comment type="cofactor">
    <cofactor evidence="4">
        <name>a divalent metal cation</name>
        <dbReference type="ChEBI" id="CHEBI:60240"/>
    </cofactor>
</comment>
<name>A0A448PFI5_9ACTO</name>
<feature type="binding site" evidence="4">
    <location>
        <position position="178"/>
    </location>
    <ligand>
        <name>Mg(2+)</name>
        <dbReference type="ChEBI" id="CHEBI:18420"/>
    </ligand>
</feature>
<dbReference type="SFLD" id="SFLDG00180">
    <property type="entry name" value="muconate_cycloisomerase"/>
    <property type="match status" value="1"/>
</dbReference>
<dbReference type="SMART" id="SM00922">
    <property type="entry name" value="MR_MLE"/>
    <property type="match status" value="1"/>
</dbReference>
<comment type="function">
    <text evidence="4">Converts 2-succinyl-6-hydroxy-2,4-cyclohexadiene-1-carboxylate (SHCHC) to 2-succinylbenzoate (OSB).</text>
</comment>
<evidence type="ECO:0000256" key="3">
    <source>
        <dbReference type="ARBA" id="ARBA00023239"/>
    </source>
</evidence>
<dbReference type="KEGG" id="tbw:NCTC13354_01413"/>
<dbReference type="Pfam" id="PF13378">
    <property type="entry name" value="MR_MLE_C"/>
    <property type="match status" value="1"/>
</dbReference>
<dbReference type="PANTHER" id="PTHR48073:SF2">
    <property type="entry name" value="O-SUCCINYLBENZOATE SYNTHASE"/>
    <property type="match status" value="1"/>
</dbReference>
<comment type="pathway">
    <text evidence="4">Quinol/quinone metabolism; 1,4-dihydroxy-2-naphthoate biosynthesis; 1,4-dihydroxy-2-naphthoate from chorismate: step 4/7.</text>
</comment>
<evidence type="ECO:0000259" key="5">
    <source>
        <dbReference type="SMART" id="SM00922"/>
    </source>
</evidence>
<comment type="pathway">
    <text evidence="4">Quinol/quinone metabolism; menaquinone biosynthesis.</text>
</comment>
<evidence type="ECO:0000313" key="6">
    <source>
        <dbReference type="EMBL" id="VEI13692.1"/>
    </source>
</evidence>
<reference evidence="6 7" key="1">
    <citation type="submission" date="2018-12" db="EMBL/GenBank/DDBJ databases">
        <authorList>
            <consortium name="Pathogen Informatics"/>
        </authorList>
    </citation>
    <scope>NUCLEOTIDE SEQUENCE [LARGE SCALE GENOMIC DNA]</scope>
    <source>
        <strain evidence="6 7">NCTC13354</strain>
    </source>
</reference>
<dbReference type="InterPro" id="IPR010196">
    <property type="entry name" value="OSB_synthase_MenC1"/>
</dbReference>
<evidence type="ECO:0000256" key="1">
    <source>
        <dbReference type="ARBA" id="ARBA00022723"/>
    </source>
</evidence>
<gene>
    <name evidence="6" type="primary">ykfB</name>
    <name evidence="4" type="synonym">menC</name>
    <name evidence="6" type="ORF">NCTC13354_01413</name>
</gene>
<evidence type="ECO:0000256" key="4">
    <source>
        <dbReference type="HAMAP-Rule" id="MF_00470"/>
    </source>
</evidence>
<dbReference type="PANTHER" id="PTHR48073">
    <property type="entry name" value="O-SUCCINYLBENZOATE SYNTHASE-RELATED"/>
    <property type="match status" value="1"/>
</dbReference>
<sequence>MNIYVYRLRFTNRFRRLDERDGLLIEGGTGWAEVSPFWDYDDDVAARWLAAGYEAAQRGYPEPIRQKVPVNETIPAVDAQTAYDLAAASSCSTFKVKIADHPESLAEDLTRLEAVRAAAPTARIRIDANGAWGAEEAVRNIGLMNRAAGGLEYVEQPCRQVDELAQVRRKVDVPIAADESIRIDGLAQEVVRTQAADLVVLKNQPLGGVRRALRLQEELGVPVVVSSAVESSVGLRAGIALAAALPELPYACGLATSRLFDRDITSKPLVPHDGQIEVRDVVPEFSEPVSAELEQRWATRLERMWEYARQRHWVSGNYEFQGGFR</sequence>
<comment type="similarity">
    <text evidence="4">Belongs to the mandelate racemase/muconate lactonizing enzyme family. MenC type 1 subfamily.</text>
</comment>
<dbReference type="GO" id="GO:0016853">
    <property type="term" value="F:isomerase activity"/>
    <property type="evidence" value="ECO:0007669"/>
    <property type="project" value="UniProtKB-KW"/>
</dbReference>
<feature type="active site" description="Proton acceptor" evidence="4">
    <location>
        <position position="202"/>
    </location>
</feature>